<keyword evidence="6 11" id="KW-0548">Nucleotidyltransferase</keyword>
<dbReference type="Gene3D" id="3.40.50.620">
    <property type="entry name" value="HUPs"/>
    <property type="match status" value="1"/>
</dbReference>
<dbReference type="NCBIfam" id="TIGR00482">
    <property type="entry name" value="nicotinate (nicotinamide) nucleotide adenylyltransferase"/>
    <property type="match status" value="1"/>
</dbReference>
<evidence type="ECO:0000256" key="4">
    <source>
        <dbReference type="ARBA" id="ARBA00022642"/>
    </source>
</evidence>
<protein>
    <recommendedName>
        <fullName evidence="11">Probable nicotinate-nucleotide adenylyltransferase</fullName>
        <ecNumber evidence="11">2.7.7.18</ecNumber>
    </recommendedName>
    <alternativeName>
        <fullName evidence="11">Deamido-NAD(+) diphosphorylase</fullName>
    </alternativeName>
    <alternativeName>
        <fullName evidence="11">Deamido-NAD(+) pyrophosphorylase</fullName>
    </alternativeName>
    <alternativeName>
        <fullName evidence="11">Nicotinate mononucleotide adenylyltransferase</fullName>
        <shortName evidence="11">NaMN adenylyltransferase</shortName>
    </alternativeName>
</protein>
<evidence type="ECO:0000256" key="2">
    <source>
        <dbReference type="ARBA" id="ARBA00005019"/>
    </source>
</evidence>
<dbReference type="CDD" id="cd02165">
    <property type="entry name" value="NMNAT"/>
    <property type="match status" value="1"/>
</dbReference>
<dbReference type="AlphaFoldDB" id="A0A432VZA4"/>
<proteinExistence type="inferred from homology"/>
<keyword evidence="8 11" id="KW-0067">ATP-binding</keyword>
<dbReference type="GO" id="GO:0004515">
    <property type="term" value="F:nicotinate-nucleotide adenylyltransferase activity"/>
    <property type="evidence" value="ECO:0007669"/>
    <property type="project" value="UniProtKB-UniRule"/>
</dbReference>
<dbReference type="EC" id="2.7.7.18" evidence="11"/>
<accession>A0A432VZA4</accession>
<organism evidence="13 14">
    <name type="scientific">Aliidiomarina haloalkalitolerans</name>
    <dbReference type="NCBI Taxonomy" id="859059"/>
    <lineage>
        <taxon>Bacteria</taxon>
        <taxon>Pseudomonadati</taxon>
        <taxon>Pseudomonadota</taxon>
        <taxon>Gammaproteobacteria</taxon>
        <taxon>Alteromonadales</taxon>
        <taxon>Idiomarinaceae</taxon>
        <taxon>Aliidiomarina</taxon>
    </lineage>
</organism>
<evidence type="ECO:0000259" key="12">
    <source>
        <dbReference type="Pfam" id="PF01467"/>
    </source>
</evidence>
<dbReference type="UniPathway" id="UPA00253">
    <property type="reaction ID" value="UER00332"/>
</dbReference>
<dbReference type="PANTHER" id="PTHR39321">
    <property type="entry name" value="NICOTINATE-NUCLEOTIDE ADENYLYLTRANSFERASE-RELATED"/>
    <property type="match status" value="1"/>
</dbReference>
<keyword evidence="4 11" id="KW-0662">Pyridine nucleotide biosynthesis</keyword>
<dbReference type="InterPro" id="IPR014729">
    <property type="entry name" value="Rossmann-like_a/b/a_fold"/>
</dbReference>
<feature type="domain" description="Cytidyltransferase-like" evidence="12">
    <location>
        <begin position="32"/>
        <end position="208"/>
    </location>
</feature>
<comment type="similarity">
    <text evidence="3 11">Belongs to the NadD family.</text>
</comment>
<keyword evidence="14" id="KW-1185">Reference proteome</keyword>
<evidence type="ECO:0000256" key="10">
    <source>
        <dbReference type="ARBA" id="ARBA00048721"/>
    </source>
</evidence>
<evidence type="ECO:0000313" key="14">
    <source>
        <dbReference type="Proteomes" id="UP000288212"/>
    </source>
</evidence>
<evidence type="ECO:0000256" key="1">
    <source>
        <dbReference type="ARBA" id="ARBA00002324"/>
    </source>
</evidence>
<dbReference type="EMBL" id="PIPI01000001">
    <property type="protein sequence ID" value="RUO21996.1"/>
    <property type="molecule type" value="Genomic_DNA"/>
</dbReference>
<dbReference type="NCBIfam" id="NF000839">
    <property type="entry name" value="PRK00071.1-1"/>
    <property type="match status" value="1"/>
</dbReference>
<keyword evidence="9 11" id="KW-0520">NAD</keyword>
<gene>
    <name evidence="11" type="primary">nadD</name>
    <name evidence="13" type="ORF">CWE06_03950</name>
</gene>
<comment type="function">
    <text evidence="1 11">Catalyzes the reversible adenylation of nicotinate mononucleotide (NaMN) to nicotinic acid adenine dinucleotide (NaAD).</text>
</comment>
<evidence type="ECO:0000256" key="3">
    <source>
        <dbReference type="ARBA" id="ARBA00009014"/>
    </source>
</evidence>
<dbReference type="Proteomes" id="UP000288212">
    <property type="component" value="Unassembled WGS sequence"/>
</dbReference>
<evidence type="ECO:0000256" key="6">
    <source>
        <dbReference type="ARBA" id="ARBA00022695"/>
    </source>
</evidence>
<keyword evidence="5 11" id="KW-0808">Transferase</keyword>
<dbReference type="Pfam" id="PF01467">
    <property type="entry name" value="CTP_transf_like"/>
    <property type="match status" value="1"/>
</dbReference>
<evidence type="ECO:0000256" key="11">
    <source>
        <dbReference type="HAMAP-Rule" id="MF_00244"/>
    </source>
</evidence>
<comment type="catalytic activity">
    <reaction evidence="10 11">
        <text>nicotinate beta-D-ribonucleotide + ATP + H(+) = deamido-NAD(+) + diphosphate</text>
        <dbReference type="Rhea" id="RHEA:22860"/>
        <dbReference type="ChEBI" id="CHEBI:15378"/>
        <dbReference type="ChEBI" id="CHEBI:30616"/>
        <dbReference type="ChEBI" id="CHEBI:33019"/>
        <dbReference type="ChEBI" id="CHEBI:57502"/>
        <dbReference type="ChEBI" id="CHEBI:58437"/>
        <dbReference type="EC" id="2.7.7.18"/>
    </reaction>
</comment>
<dbReference type="GO" id="GO:0009435">
    <property type="term" value="P:NAD+ biosynthetic process"/>
    <property type="evidence" value="ECO:0007669"/>
    <property type="project" value="UniProtKB-UniRule"/>
</dbReference>
<evidence type="ECO:0000256" key="7">
    <source>
        <dbReference type="ARBA" id="ARBA00022741"/>
    </source>
</evidence>
<dbReference type="InterPro" id="IPR004821">
    <property type="entry name" value="Cyt_trans-like"/>
</dbReference>
<evidence type="ECO:0000256" key="5">
    <source>
        <dbReference type="ARBA" id="ARBA00022679"/>
    </source>
</evidence>
<keyword evidence="7 11" id="KW-0547">Nucleotide-binding</keyword>
<dbReference type="InterPro" id="IPR005248">
    <property type="entry name" value="NadD/NMNAT"/>
</dbReference>
<evidence type="ECO:0000256" key="9">
    <source>
        <dbReference type="ARBA" id="ARBA00023027"/>
    </source>
</evidence>
<dbReference type="HAMAP" id="MF_00244">
    <property type="entry name" value="NaMN_adenylyltr"/>
    <property type="match status" value="1"/>
</dbReference>
<evidence type="ECO:0000256" key="8">
    <source>
        <dbReference type="ARBA" id="ARBA00022840"/>
    </source>
</evidence>
<dbReference type="PANTHER" id="PTHR39321:SF3">
    <property type="entry name" value="PHOSPHOPANTETHEINE ADENYLYLTRANSFERASE"/>
    <property type="match status" value="1"/>
</dbReference>
<sequence>MQDFYFFSKEIVRLHLIPMPKTNSTATRHIAILGGTFDPVHWGHLKPVLALADQFDWQRIHLLPTCAPPHRAQPQVLDTHRLGMLDAAATLDSRFHVDDWELRQGLPSRTLPTLKHFHQECPDACLYFVIGMDSLLNLPEWLHWERLFDYANFVVMPRPGYQLEQCRPELTELLQQRQVSADEFRGGVGKIYLAECEPVDSSATELREQLVNLTECPAMLPEPVWDYIRTHNLYAMSNNNDAALNN</sequence>
<evidence type="ECO:0000313" key="13">
    <source>
        <dbReference type="EMBL" id="RUO21996.1"/>
    </source>
</evidence>
<reference evidence="13 14" key="1">
    <citation type="journal article" date="2011" name="Front. Microbiol.">
        <title>Genomic signatures of strain selection and enhancement in Bacillus atrophaeus var. globigii, a historical biowarfare simulant.</title>
        <authorList>
            <person name="Gibbons H.S."/>
            <person name="Broomall S.M."/>
            <person name="McNew L.A."/>
            <person name="Daligault H."/>
            <person name="Chapman C."/>
            <person name="Bruce D."/>
            <person name="Karavis M."/>
            <person name="Krepps M."/>
            <person name="McGregor P.A."/>
            <person name="Hong C."/>
            <person name="Park K.H."/>
            <person name="Akmal A."/>
            <person name="Feldman A."/>
            <person name="Lin J.S."/>
            <person name="Chang W.E."/>
            <person name="Higgs B.W."/>
            <person name="Demirev P."/>
            <person name="Lindquist J."/>
            <person name="Liem A."/>
            <person name="Fochler E."/>
            <person name="Read T.D."/>
            <person name="Tapia R."/>
            <person name="Johnson S."/>
            <person name="Bishop-Lilly K.A."/>
            <person name="Detter C."/>
            <person name="Han C."/>
            <person name="Sozhamannan S."/>
            <person name="Rosenzweig C.N."/>
            <person name="Skowronski E.W."/>
        </authorList>
    </citation>
    <scope>NUCLEOTIDE SEQUENCE [LARGE SCALE GENOMIC DNA]</scope>
    <source>
        <strain evidence="13 14">AK5</strain>
    </source>
</reference>
<dbReference type="GO" id="GO:0005524">
    <property type="term" value="F:ATP binding"/>
    <property type="evidence" value="ECO:0007669"/>
    <property type="project" value="UniProtKB-KW"/>
</dbReference>
<comment type="caution">
    <text evidence="13">The sequence shown here is derived from an EMBL/GenBank/DDBJ whole genome shotgun (WGS) entry which is preliminary data.</text>
</comment>
<comment type="pathway">
    <text evidence="2 11">Cofactor biosynthesis; NAD(+) biosynthesis; deamido-NAD(+) from nicotinate D-ribonucleotide: step 1/1.</text>
</comment>
<name>A0A432VZA4_9GAMM</name>
<dbReference type="NCBIfam" id="TIGR00125">
    <property type="entry name" value="cyt_tran_rel"/>
    <property type="match status" value="1"/>
</dbReference>
<dbReference type="SUPFAM" id="SSF52374">
    <property type="entry name" value="Nucleotidylyl transferase"/>
    <property type="match status" value="1"/>
</dbReference>